<feature type="compositionally biased region" description="Low complexity" evidence="1">
    <location>
        <begin position="177"/>
        <end position="189"/>
    </location>
</feature>
<evidence type="ECO:0000256" key="1">
    <source>
        <dbReference type="SAM" id="MobiDB-lite"/>
    </source>
</evidence>
<gene>
    <name evidence="2" type="ORF">Vbra_1165</name>
</gene>
<feature type="region of interest" description="Disordered" evidence="1">
    <location>
        <begin position="138"/>
        <end position="256"/>
    </location>
</feature>
<feature type="region of interest" description="Disordered" evidence="1">
    <location>
        <begin position="66"/>
        <end position="86"/>
    </location>
</feature>
<dbReference type="EMBL" id="CDMY01000240">
    <property type="protein sequence ID" value="CEL95899.1"/>
    <property type="molecule type" value="Genomic_DNA"/>
</dbReference>
<proteinExistence type="predicted"/>
<name>A0A0G4EJ15_VITBC</name>
<accession>A0A0G4EJ15</accession>
<dbReference type="InParanoid" id="A0A0G4EJ15"/>
<feature type="compositionally biased region" description="Gly residues" evidence="1">
    <location>
        <begin position="72"/>
        <end position="86"/>
    </location>
</feature>
<feature type="compositionally biased region" description="Pro residues" evidence="1">
    <location>
        <begin position="1"/>
        <end position="10"/>
    </location>
</feature>
<feature type="compositionally biased region" description="Low complexity" evidence="1">
    <location>
        <begin position="206"/>
        <end position="238"/>
    </location>
</feature>
<feature type="region of interest" description="Disordered" evidence="1">
    <location>
        <begin position="313"/>
        <end position="339"/>
    </location>
</feature>
<feature type="compositionally biased region" description="Basic and acidic residues" evidence="1">
    <location>
        <begin position="11"/>
        <end position="20"/>
    </location>
</feature>
<evidence type="ECO:0000313" key="2">
    <source>
        <dbReference type="EMBL" id="CEL95899.1"/>
    </source>
</evidence>
<dbReference type="Proteomes" id="UP000041254">
    <property type="component" value="Unassembled WGS sequence"/>
</dbReference>
<feature type="compositionally biased region" description="Basic residues" evidence="1">
    <location>
        <begin position="323"/>
        <end position="339"/>
    </location>
</feature>
<keyword evidence="3" id="KW-1185">Reference proteome</keyword>
<organism evidence="2 3">
    <name type="scientific">Vitrella brassicaformis (strain CCMP3155)</name>
    <dbReference type="NCBI Taxonomy" id="1169540"/>
    <lineage>
        <taxon>Eukaryota</taxon>
        <taxon>Sar</taxon>
        <taxon>Alveolata</taxon>
        <taxon>Colpodellida</taxon>
        <taxon>Vitrellaceae</taxon>
        <taxon>Vitrella</taxon>
    </lineage>
</organism>
<protein>
    <submittedName>
        <fullName evidence="2">Uncharacterized protein</fullName>
    </submittedName>
</protein>
<dbReference type="VEuPathDB" id="CryptoDB:Vbra_1165"/>
<feature type="compositionally biased region" description="Acidic residues" evidence="1">
    <location>
        <begin position="239"/>
        <end position="255"/>
    </location>
</feature>
<feature type="compositionally biased region" description="Polar residues" evidence="1">
    <location>
        <begin position="144"/>
        <end position="161"/>
    </location>
</feature>
<evidence type="ECO:0000313" key="3">
    <source>
        <dbReference type="Proteomes" id="UP000041254"/>
    </source>
</evidence>
<feature type="region of interest" description="Disordered" evidence="1">
    <location>
        <begin position="1"/>
        <end position="20"/>
    </location>
</feature>
<sequence>MLSSPLPPHPSHPDPLHERPWLKYQPGAKRTRDGWVVGAARGQGVIRERQRWETAFRLKRHRELLARKPPHGGHGGGGGRDGGGGGVGLSPSWSEATMLEHRHPAFPPAPSCHYSKGYWDTMSCLSTATGGPCGGTGSCRPDTASGSSSLTPHCSAETSPLSLPIPVRRTLPPSPSIAPSAAASSVCSSTTCGTDTTQAKRKGDHGSSSASAADHGSGSGGSSSAKAEEVSAAAAADAEPGDGGDDGDGVGDDWSPDLQIREVLDCLPKGEVSEYLVWSKCVTPLRGVALREEDLRVVCERLSSEWADGISVQSDQSDGVHTPHTHTHSNTSHKARGNR</sequence>
<reference evidence="2 3" key="1">
    <citation type="submission" date="2014-11" db="EMBL/GenBank/DDBJ databases">
        <authorList>
            <person name="Zhu J."/>
            <person name="Qi W."/>
            <person name="Song R."/>
        </authorList>
    </citation>
    <scope>NUCLEOTIDE SEQUENCE [LARGE SCALE GENOMIC DNA]</scope>
</reference>
<dbReference type="AlphaFoldDB" id="A0A0G4EJ15"/>